<protein>
    <recommendedName>
        <fullName evidence="15">UvrABC system protein A</fullName>
    </recommendedName>
    <alternativeName>
        <fullName evidence="16">Excinuclease ABC subunit A</fullName>
    </alternativeName>
</protein>
<comment type="similarity">
    <text evidence="14">Belongs to the ABC transporter superfamily. UvrA family.</text>
</comment>
<dbReference type="RefSeq" id="WP_102909726.1">
    <property type="nucleotide sequence ID" value="NZ_POUC01000098.1"/>
</dbReference>
<keyword evidence="10" id="KW-0067">ATP-binding</keyword>
<keyword evidence="20" id="KW-1185">Reference proteome</keyword>
<evidence type="ECO:0000256" key="9">
    <source>
        <dbReference type="ARBA" id="ARBA00022833"/>
    </source>
</evidence>
<reference evidence="19 20" key="1">
    <citation type="submission" date="2018-01" db="EMBL/GenBank/DDBJ databases">
        <title>Draft genome sequence of Streptomyces sp. 13K301.</title>
        <authorList>
            <person name="Sahin N."/>
            <person name="Saygin H."/>
            <person name="Ay H."/>
        </authorList>
    </citation>
    <scope>NUCLEOTIDE SEQUENCE [LARGE SCALE GENOMIC DNA]</scope>
    <source>
        <strain evidence="19 20">13K301</strain>
    </source>
</reference>
<feature type="region of interest" description="Disordered" evidence="17">
    <location>
        <begin position="756"/>
        <end position="780"/>
    </location>
</feature>
<keyword evidence="2" id="KW-0963">Cytoplasm</keyword>
<dbReference type="Gene3D" id="1.10.8.280">
    <property type="entry name" value="ABC transporter ATPase domain-like"/>
    <property type="match status" value="1"/>
</dbReference>
<dbReference type="EMBL" id="POUC01000098">
    <property type="protein sequence ID" value="PNG21222.1"/>
    <property type="molecule type" value="Genomic_DNA"/>
</dbReference>
<evidence type="ECO:0000256" key="5">
    <source>
        <dbReference type="ARBA" id="ARBA00022741"/>
    </source>
</evidence>
<dbReference type="GO" id="GO:0008270">
    <property type="term" value="F:zinc ion binding"/>
    <property type="evidence" value="ECO:0007669"/>
    <property type="project" value="UniProtKB-KW"/>
</dbReference>
<dbReference type="InterPro" id="IPR017871">
    <property type="entry name" value="ABC_transporter-like_CS"/>
</dbReference>
<dbReference type="GO" id="GO:0016887">
    <property type="term" value="F:ATP hydrolysis activity"/>
    <property type="evidence" value="ECO:0007669"/>
    <property type="project" value="InterPro"/>
</dbReference>
<evidence type="ECO:0000256" key="1">
    <source>
        <dbReference type="ARBA" id="ARBA00004496"/>
    </source>
</evidence>
<evidence type="ECO:0000256" key="13">
    <source>
        <dbReference type="ARBA" id="ARBA00023204"/>
    </source>
</evidence>
<evidence type="ECO:0000256" key="17">
    <source>
        <dbReference type="SAM" id="MobiDB-lite"/>
    </source>
</evidence>
<dbReference type="InterPro" id="IPR027417">
    <property type="entry name" value="P-loop_NTPase"/>
</dbReference>
<dbReference type="GO" id="GO:0006281">
    <property type="term" value="P:DNA repair"/>
    <property type="evidence" value="ECO:0007669"/>
    <property type="project" value="UniProtKB-KW"/>
</dbReference>
<dbReference type="InterPro" id="IPR041552">
    <property type="entry name" value="UvrA_DNA-bd"/>
</dbReference>
<dbReference type="Proteomes" id="UP000235943">
    <property type="component" value="Unassembled WGS sequence"/>
</dbReference>
<keyword evidence="12" id="KW-0238">DNA-binding</keyword>
<evidence type="ECO:0000256" key="2">
    <source>
        <dbReference type="ARBA" id="ARBA00022490"/>
    </source>
</evidence>
<evidence type="ECO:0000256" key="8">
    <source>
        <dbReference type="ARBA" id="ARBA00022771"/>
    </source>
</evidence>
<evidence type="ECO:0000256" key="11">
    <source>
        <dbReference type="ARBA" id="ARBA00022881"/>
    </source>
</evidence>
<keyword evidence="4" id="KW-0677">Repeat</keyword>
<dbReference type="Gene3D" id="3.40.50.300">
    <property type="entry name" value="P-loop containing nucleotide triphosphate hydrolases"/>
    <property type="match status" value="2"/>
</dbReference>
<dbReference type="GO" id="GO:0004518">
    <property type="term" value="F:nuclease activity"/>
    <property type="evidence" value="ECO:0007669"/>
    <property type="project" value="UniProtKB-KW"/>
</dbReference>
<dbReference type="InterPro" id="IPR003439">
    <property type="entry name" value="ABC_transporter-like_ATP-bd"/>
</dbReference>
<feature type="domain" description="ABC transporter" evidence="18">
    <location>
        <begin position="459"/>
        <end position="767"/>
    </location>
</feature>
<dbReference type="Pfam" id="PF00005">
    <property type="entry name" value="ABC_tran"/>
    <property type="match status" value="1"/>
</dbReference>
<dbReference type="Gene3D" id="1.20.1580.10">
    <property type="entry name" value="ABC transporter ATPase like domain"/>
    <property type="match status" value="2"/>
</dbReference>
<dbReference type="Pfam" id="PF17755">
    <property type="entry name" value="UvrA_DNA-bind"/>
    <property type="match status" value="1"/>
</dbReference>
<dbReference type="PROSITE" id="PS50893">
    <property type="entry name" value="ABC_TRANSPORTER_2"/>
    <property type="match status" value="1"/>
</dbReference>
<evidence type="ECO:0000313" key="20">
    <source>
        <dbReference type="Proteomes" id="UP000235943"/>
    </source>
</evidence>
<keyword evidence="5" id="KW-0547">Nucleotide-binding</keyword>
<dbReference type="CDD" id="cd03270">
    <property type="entry name" value="ABC_UvrA_I"/>
    <property type="match status" value="1"/>
</dbReference>
<evidence type="ECO:0000256" key="16">
    <source>
        <dbReference type="ARBA" id="ARBA00042156"/>
    </source>
</evidence>
<organism evidence="19 20">
    <name type="scientific">Streptomyces cahuitamycinicus</name>
    <dbReference type="NCBI Taxonomy" id="2070367"/>
    <lineage>
        <taxon>Bacteria</taxon>
        <taxon>Bacillati</taxon>
        <taxon>Actinomycetota</taxon>
        <taxon>Actinomycetes</taxon>
        <taxon>Kitasatosporales</taxon>
        <taxon>Streptomycetaceae</taxon>
        <taxon>Streptomyces</taxon>
    </lineage>
</organism>
<dbReference type="GO" id="GO:0003677">
    <property type="term" value="F:DNA binding"/>
    <property type="evidence" value="ECO:0007669"/>
    <property type="project" value="UniProtKB-KW"/>
</dbReference>
<dbReference type="OrthoDB" id="9809851at2"/>
<keyword evidence="3" id="KW-0479">Metal-binding</keyword>
<keyword evidence="13" id="KW-0234">DNA repair</keyword>
<proteinExistence type="inferred from homology"/>
<evidence type="ECO:0000256" key="10">
    <source>
        <dbReference type="ARBA" id="ARBA00022840"/>
    </source>
</evidence>
<dbReference type="PANTHER" id="PTHR43152:SF1">
    <property type="entry name" value="UVRA PROTEIN"/>
    <property type="match status" value="1"/>
</dbReference>
<evidence type="ECO:0000256" key="12">
    <source>
        <dbReference type="ARBA" id="ARBA00023125"/>
    </source>
</evidence>
<evidence type="ECO:0000256" key="15">
    <source>
        <dbReference type="ARBA" id="ARBA00039316"/>
    </source>
</evidence>
<evidence type="ECO:0000256" key="7">
    <source>
        <dbReference type="ARBA" id="ARBA00022769"/>
    </source>
</evidence>
<evidence type="ECO:0000259" key="18">
    <source>
        <dbReference type="PROSITE" id="PS50893"/>
    </source>
</evidence>
<sequence length="780" mass="83490">MHDRDPHDPFVRVRGAREHNLRGFDVDIPRDVLAVFTGVSGSGKSSLAFGTIYAEAQRRYFESVAPYARRLIHQVGAPKVGEITGLPPAVSLQQRRAAPTSRSSVGTVTNLSNSLRMLFSRAGTYPPGAERLDSDAFSPNTAVGACPECHGLGQMHRTSEDLLVPDPSLSVRDGAIAAWPGAWQGKNLRDILDALGHDVDRPWRELPAGERKWILFTDEQPVVTVHPVRDADRIQRPYQGTYMSAHRYVMKTFSDSRSPALRAKAERFLTSAPCQACRGSRLRPEALAVTFGGRTIAELAALPLVELAGLDATSEAARVLTDDLRSRIAPVVELGLGYLSLDRPAPTLSPGELQRLRLATQLRSGLFGVVYVLDEPSAGLHPADTEALLTVLERLKTSGNSVFVVEHHLDVMRGADWLVDVGPAAGEHGGRVLHSGPVAELADVEESATARYLFGGSPAPARDVREATGWLKTGPVTRHNLRGVTAEFPLGVFTAVTGVSGSGKSTLVGEITQDSAGVGRLVSVDQKPIGRTPRSNLATYTGLFDVVRKVFAATDGARERGFGVGRFSFNVAGGRCETCQGEGFVSVELLFLPSTYAPCPDCGGARYNPGTLEVTYQGRNIAQVLDLTVESAAEFFADTPAVARSLASLLDVGLGYLRLGQPATELSGGEAQRIKLASELQRGRRGHTLYLLDEPTTGLHPADVDVLMRQLHGLVDAGHTVIVVEHDMSVVARADWVIDLGPGGGDAGGRIVAAGPPRDVARSQESRTAPYLARTLPGSR</sequence>
<comment type="caution">
    <text evidence="19">The sequence shown here is derived from an EMBL/GenBank/DDBJ whole genome shotgun (WGS) entry which is preliminary data.</text>
</comment>
<dbReference type="SUPFAM" id="SSF52540">
    <property type="entry name" value="P-loop containing nucleoside triphosphate hydrolases"/>
    <property type="match status" value="3"/>
</dbReference>
<evidence type="ECO:0000256" key="6">
    <source>
        <dbReference type="ARBA" id="ARBA00022763"/>
    </source>
</evidence>
<dbReference type="GO" id="GO:0005737">
    <property type="term" value="C:cytoplasm"/>
    <property type="evidence" value="ECO:0007669"/>
    <property type="project" value="UniProtKB-SubCell"/>
</dbReference>
<keyword evidence="9" id="KW-0862">Zinc</keyword>
<accession>A0A2N8TQD1</accession>
<dbReference type="GO" id="GO:0005524">
    <property type="term" value="F:ATP binding"/>
    <property type="evidence" value="ECO:0007669"/>
    <property type="project" value="UniProtKB-KW"/>
</dbReference>
<evidence type="ECO:0000256" key="4">
    <source>
        <dbReference type="ARBA" id="ARBA00022737"/>
    </source>
</evidence>
<name>A0A2N8TQD1_9ACTN</name>
<keyword evidence="6" id="KW-0227">DNA damage</keyword>
<keyword evidence="7" id="KW-0228">DNA excision</keyword>
<evidence type="ECO:0000256" key="3">
    <source>
        <dbReference type="ARBA" id="ARBA00022723"/>
    </source>
</evidence>
<evidence type="ECO:0000256" key="14">
    <source>
        <dbReference type="ARBA" id="ARBA00038000"/>
    </source>
</evidence>
<comment type="subcellular location">
    <subcellularLocation>
        <location evidence="1">Cytoplasm</location>
    </subcellularLocation>
</comment>
<keyword evidence="11" id="KW-0267">Excision nuclease</keyword>
<dbReference type="PANTHER" id="PTHR43152">
    <property type="entry name" value="UVRABC SYSTEM PROTEIN A"/>
    <property type="match status" value="1"/>
</dbReference>
<dbReference type="AlphaFoldDB" id="A0A2N8TQD1"/>
<gene>
    <name evidence="19" type="ORF">C1J00_15875</name>
</gene>
<dbReference type="PROSITE" id="PS00211">
    <property type="entry name" value="ABC_TRANSPORTER_1"/>
    <property type="match status" value="2"/>
</dbReference>
<keyword evidence="8" id="KW-0863">Zinc-finger</keyword>
<evidence type="ECO:0000313" key="19">
    <source>
        <dbReference type="EMBL" id="PNG21222.1"/>
    </source>
</evidence>